<sequence>MVLTAQPCRYLTRQVLSPRQFSTSTAASMPRIRTRGKLTFPQLNEKLNAIAKAPGFTEEIEEDEGQDATGVGHLLLDQQRQMLHYMRLIENEMPQLVVRSISYGGEEHPAALKRTIVTPVALLPLKDSKARLRLKVLAGPRWSQEPPKDAGVGKDENLGKHGFVKISCEDFPKAAQNLKWASDVLDRLIAEANNPRNKMADVPLDTRHLDAKARKAKKGEHVRGRGGVRPSVKDFPKEWLPDTRVRTLHFVCNHVMLLRDGLLADHAIALLARASNTAVCGRGFQAYSLPETLDKLDQYTRQAQQEGAQLAVFPEAFIGGYPKFSLFGVVVGDRTPEGRDEFVRYHSAAIEVPGSLAVSRIEAISKETGVFLVVGVIERDQGTLYCTAVFVDPVQGYVAKHRKLVPTAMERVIWGQGGSTTLPVFEVSFASKQEDNSSLHAKISATICWENYMPLLRTYYYSKGVQIYCAPTVDARPVWQHTMNHIALEGRCFVLSACQYAEEKDFPAGHAVADPGNRAASNVMIAGGSVIIGPLGNVLAGPLLGKEGCSHGGLGLG</sequence>
<gene>
    <name evidence="1" type="ORF">NM688_g3842</name>
</gene>
<keyword evidence="2" id="KW-1185">Reference proteome</keyword>
<protein>
    <submittedName>
        <fullName evidence="1">Uncharacterized protein</fullName>
    </submittedName>
</protein>
<organism evidence="1 2">
    <name type="scientific">Phlebia brevispora</name>
    <dbReference type="NCBI Taxonomy" id="194682"/>
    <lineage>
        <taxon>Eukaryota</taxon>
        <taxon>Fungi</taxon>
        <taxon>Dikarya</taxon>
        <taxon>Basidiomycota</taxon>
        <taxon>Agaricomycotina</taxon>
        <taxon>Agaricomycetes</taxon>
        <taxon>Polyporales</taxon>
        <taxon>Meruliaceae</taxon>
        <taxon>Phlebia</taxon>
    </lineage>
</organism>
<dbReference type="Proteomes" id="UP001148662">
    <property type="component" value="Unassembled WGS sequence"/>
</dbReference>
<name>A0ACC1T4B5_9APHY</name>
<comment type="caution">
    <text evidence="1">The sequence shown here is derived from an EMBL/GenBank/DDBJ whole genome shotgun (WGS) entry which is preliminary data.</text>
</comment>
<evidence type="ECO:0000313" key="1">
    <source>
        <dbReference type="EMBL" id="KAJ3553024.1"/>
    </source>
</evidence>
<dbReference type="EMBL" id="JANHOG010000588">
    <property type="protein sequence ID" value="KAJ3553024.1"/>
    <property type="molecule type" value="Genomic_DNA"/>
</dbReference>
<evidence type="ECO:0000313" key="2">
    <source>
        <dbReference type="Proteomes" id="UP001148662"/>
    </source>
</evidence>
<reference evidence="1" key="1">
    <citation type="submission" date="2022-07" db="EMBL/GenBank/DDBJ databases">
        <title>Genome Sequence of Phlebia brevispora.</title>
        <authorList>
            <person name="Buettner E."/>
        </authorList>
    </citation>
    <scope>NUCLEOTIDE SEQUENCE</scope>
    <source>
        <strain evidence="1">MPL23</strain>
    </source>
</reference>
<accession>A0ACC1T4B5</accession>
<proteinExistence type="predicted"/>